<dbReference type="EMBL" id="JAUOPB010000001">
    <property type="protein sequence ID" value="MDO6421195.1"/>
    <property type="molecule type" value="Genomic_DNA"/>
</dbReference>
<evidence type="ECO:0000256" key="3">
    <source>
        <dbReference type="ARBA" id="ARBA00022691"/>
    </source>
</evidence>
<comment type="caution">
    <text evidence="6">Lacks conserved residue(s) required for the propagation of feature annotation.</text>
</comment>
<gene>
    <name evidence="6 9" type="primary">trmH</name>
    <name evidence="9" type="ORF">Q4521_01785</name>
</gene>
<dbReference type="RefSeq" id="WP_216064077.1">
    <property type="nucleotide sequence ID" value="NZ_CP123764.1"/>
</dbReference>
<dbReference type="Pfam" id="PF00588">
    <property type="entry name" value="SpoU_methylase"/>
    <property type="match status" value="1"/>
</dbReference>
<proteinExistence type="inferred from homology"/>
<evidence type="ECO:0000256" key="6">
    <source>
        <dbReference type="HAMAP-Rule" id="MF_02060"/>
    </source>
</evidence>
<evidence type="ECO:0000256" key="5">
    <source>
        <dbReference type="ARBA" id="ARBA00022884"/>
    </source>
</evidence>
<dbReference type="EC" id="2.1.1.34" evidence="6"/>
<dbReference type="Pfam" id="PF12105">
    <property type="entry name" value="SpoU_methylas_C"/>
    <property type="match status" value="1"/>
</dbReference>
<evidence type="ECO:0000256" key="2">
    <source>
        <dbReference type="ARBA" id="ARBA00022679"/>
    </source>
</evidence>
<dbReference type="PANTHER" id="PTHR43453">
    <property type="entry name" value="RRNA METHYLASE-LIKE"/>
    <property type="match status" value="1"/>
</dbReference>
<evidence type="ECO:0000313" key="10">
    <source>
        <dbReference type="Proteomes" id="UP001169760"/>
    </source>
</evidence>
<dbReference type="GO" id="GO:0000049">
    <property type="term" value="F:tRNA binding"/>
    <property type="evidence" value="ECO:0007669"/>
    <property type="project" value="UniProtKB-UniRule"/>
</dbReference>
<keyword evidence="4 6" id="KW-0819">tRNA processing</keyword>
<dbReference type="Proteomes" id="UP001169760">
    <property type="component" value="Unassembled WGS sequence"/>
</dbReference>
<comment type="catalytic activity">
    <reaction evidence="6">
        <text>guanosine(18) in tRNA + S-adenosyl-L-methionine = 2'-O-methylguanosine(18) in tRNA + S-adenosyl-L-homocysteine + H(+)</text>
        <dbReference type="Rhea" id="RHEA:20077"/>
        <dbReference type="Rhea" id="RHEA-COMP:10190"/>
        <dbReference type="Rhea" id="RHEA-COMP:10192"/>
        <dbReference type="ChEBI" id="CHEBI:15378"/>
        <dbReference type="ChEBI" id="CHEBI:57856"/>
        <dbReference type="ChEBI" id="CHEBI:59789"/>
        <dbReference type="ChEBI" id="CHEBI:74269"/>
        <dbReference type="ChEBI" id="CHEBI:74445"/>
        <dbReference type="EC" id="2.1.1.34"/>
    </reaction>
</comment>
<feature type="binding site" evidence="6">
    <location>
        <position position="139"/>
    </location>
    <ligand>
        <name>S-adenosyl-L-methionine</name>
        <dbReference type="ChEBI" id="CHEBI:59789"/>
    </ligand>
</feature>
<keyword evidence="2 6" id="KW-0808">Transferase</keyword>
<evidence type="ECO:0000259" key="7">
    <source>
        <dbReference type="Pfam" id="PF00588"/>
    </source>
</evidence>
<dbReference type="HAMAP" id="MF_02060">
    <property type="entry name" value="tRNA_methyltr_TrmH"/>
    <property type="match status" value="1"/>
</dbReference>
<feature type="domain" description="tRNA/rRNA methyltransferase SpoU type" evidence="7">
    <location>
        <begin position="20"/>
        <end position="155"/>
    </location>
</feature>
<dbReference type="GO" id="GO:0002938">
    <property type="term" value="P:tRNA guanine ribose methylation"/>
    <property type="evidence" value="ECO:0007669"/>
    <property type="project" value="UniProtKB-UniRule"/>
</dbReference>
<keyword evidence="1 6" id="KW-0489">Methyltransferase</keyword>
<comment type="function">
    <text evidence="6">Catalyzes the 2'-O methylation of guanosine at position 18 in tRNA.</text>
</comment>
<protein>
    <recommendedName>
        <fullName evidence="6">tRNA (guanosine(18)-2'-O)-methyltransferase</fullName>
        <ecNumber evidence="6">2.1.1.34</ecNumber>
    </recommendedName>
    <alternativeName>
        <fullName evidence="6">tRNA [Gm18] methyltransferase</fullName>
    </alternativeName>
</protein>
<dbReference type="GO" id="GO:0141100">
    <property type="term" value="F:tRNA (guanine(18)-2'-O)-methyltransferase activity"/>
    <property type="evidence" value="ECO:0007669"/>
    <property type="project" value="UniProtKB-UniRule"/>
</dbReference>
<comment type="similarity">
    <text evidence="6">Belongs to the class IV-like SAM-binding methyltransferase superfamily. RNA methyltransferase TrmH family.</text>
</comment>
<evidence type="ECO:0000256" key="1">
    <source>
        <dbReference type="ARBA" id="ARBA00022603"/>
    </source>
</evidence>
<dbReference type="InterPro" id="IPR033671">
    <property type="entry name" value="TrmH"/>
</dbReference>
<keyword evidence="5 6" id="KW-0694">RNA-binding</keyword>
<dbReference type="AlphaFoldDB" id="A0AAW7X156"/>
<accession>A0AAW7X156</accession>
<dbReference type="PANTHER" id="PTHR43453:SF1">
    <property type="entry name" value="TRNA_RRNA METHYLTRANSFERASE SPOU TYPE DOMAIN-CONTAINING PROTEIN"/>
    <property type="match status" value="1"/>
</dbReference>
<evidence type="ECO:0000256" key="4">
    <source>
        <dbReference type="ARBA" id="ARBA00022694"/>
    </source>
</evidence>
<reference evidence="9" key="1">
    <citation type="submission" date="2023-07" db="EMBL/GenBank/DDBJ databases">
        <title>Genome content predicts the carbon catabolic preferences of heterotrophic bacteria.</title>
        <authorList>
            <person name="Gralka M."/>
        </authorList>
    </citation>
    <scope>NUCLEOTIDE SEQUENCE</scope>
    <source>
        <strain evidence="9">I3M17_2</strain>
    </source>
</reference>
<dbReference type="InterPro" id="IPR001537">
    <property type="entry name" value="SpoU_MeTrfase"/>
</dbReference>
<name>A0AAW7X156_9GAMM</name>
<dbReference type="InterPro" id="IPR022724">
    <property type="entry name" value="rRNA_MeTrfase_SpoU_C"/>
</dbReference>
<evidence type="ECO:0000259" key="8">
    <source>
        <dbReference type="Pfam" id="PF12105"/>
    </source>
</evidence>
<keyword evidence="6" id="KW-0820">tRNA-binding</keyword>
<comment type="caution">
    <text evidence="9">The sequence shown here is derived from an EMBL/GenBank/DDBJ whole genome shotgun (WGS) entry which is preliminary data.</text>
</comment>
<sequence>MTPERLSRIRSVLDQRQPDLTVITEEVQKGRNLSAIIRTCDAVGIPEVHSVVPREGFTSYNGTAASAHKWVDIHHYSTALEPITALTQQGYQIVAAHVDRNAKDFREIDYTKPTALLMGAEIWGVSEPARELVTHTIHLPMVGMIESYNVSVACAGILLEAQRQRQEKGLYSVPRLNKDRYDALFFRWAHPKVAKFCHEKNIPYPPLDEEGEIINPAAWYHSVR</sequence>
<feature type="domain" description="RNA methyltransferase SpoU/TrmH type C-terminal" evidence="8">
    <location>
        <begin position="163"/>
        <end position="215"/>
    </location>
</feature>
<dbReference type="NCBIfam" id="NF008295">
    <property type="entry name" value="PRK11081.1"/>
    <property type="match status" value="1"/>
</dbReference>
<keyword evidence="3 6" id="KW-0949">S-adenosyl-L-methionine</keyword>
<organism evidence="9 10">
    <name type="scientific">Saccharophagus degradans</name>
    <dbReference type="NCBI Taxonomy" id="86304"/>
    <lineage>
        <taxon>Bacteria</taxon>
        <taxon>Pseudomonadati</taxon>
        <taxon>Pseudomonadota</taxon>
        <taxon>Gammaproteobacteria</taxon>
        <taxon>Cellvibrionales</taxon>
        <taxon>Cellvibrionaceae</taxon>
        <taxon>Saccharophagus</taxon>
    </lineage>
</organism>
<evidence type="ECO:0000313" key="9">
    <source>
        <dbReference type="EMBL" id="MDO6421195.1"/>
    </source>
</evidence>
<dbReference type="CDD" id="cd18092">
    <property type="entry name" value="SpoU-like_TrmH"/>
    <property type="match status" value="1"/>
</dbReference>